<feature type="region of interest" description="Disordered" evidence="2">
    <location>
        <begin position="152"/>
        <end position="171"/>
    </location>
</feature>
<comment type="caution">
    <text evidence="4">The sequence shown here is derived from an EMBL/GenBank/DDBJ whole genome shotgun (WGS) entry which is preliminary data.</text>
</comment>
<comment type="caution">
    <text evidence="1">Lacks conserved residue(s) required for the propagation of feature annotation.</text>
</comment>
<dbReference type="Gene3D" id="2.60.120.200">
    <property type="match status" value="1"/>
</dbReference>
<dbReference type="PANTHER" id="PTHR15036:SF65">
    <property type="entry name" value="LAMININ SUBUNIT ALPHA-2"/>
    <property type="match status" value="1"/>
</dbReference>
<dbReference type="SUPFAM" id="SSF49899">
    <property type="entry name" value="Concanavalin A-like lectins/glucanases"/>
    <property type="match status" value="1"/>
</dbReference>
<dbReference type="InterPro" id="IPR013320">
    <property type="entry name" value="ConA-like_dom_sf"/>
</dbReference>
<proteinExistence type="predicted"/>
<evidence type="ECO:0000259" key="3">
    <source>
        <dbReference type="PROSITE" id="PS50025"/>
    </source>
</evidence>
<name>A0AAD3NQW4_LATJO</name>
<feature type="non-terminal residue" evidence="4">
    <location>
        <position position="171"/>
    </location>
</feature>
<keyword evidence="5" id="KW-1185">Reference proteome</keyword>
<evidence type="ECO:0000256" key="1">
    <source>
        <dbReference type="PROSITE-ProRule" id="PRU00122"/>
    </source>
</evidence>
<evidence type="ECO:0000313" key="4">
    <source>
        <dbReference type="EMBL" id="GLD75546.1"/>
    </source>
</evidence>
<dbReference type="PANTHER" id="PTHR15036">
    <property type="entry name" value="PIKACHURIN-LIKE PROTEIN"/>
    <property type="match status" value="1"/>
</dbReference>
<protein>
    <submittedName>
        <fullName evidence="4">Laminin subunit alpha-2-like protein</fullName>
    </submittedName>
</protein>
<dbReference type="Pfam" id="PF00054">
    <property type="entry name" value="Laminin_G_1"/>
    <property type="match status" value="1"/>
</dbReference>
<gene>
    <name evidence="4" type="ORF">AKAME5_002688000</name>
</gene>
<dbReference type="CDD" id="cd00110">
    <property type="entry name" value="LamG"/>
    <property type="match status" value="1"/>
</dbReference>
<dbReference type="AlphaFoldDB" id="A0AAD3NQW4"/>
<accession>A0AAD3NQW4</accession>
<evidence type="ECO:0000256" key="2">
    <source>
        <dbReference type="SAM" id="MobiDB-lite"/>
    </source>
</evidence>
<reference evidence="4" key="1">
    <citation type="submission" date="2022-08" db="EMBL/GenBank/DDBJ databases">
        <title>Genome sequencing of akame (Lates japonicus).</title>
        <authorList>
            <person name="Hashiguchi Y."/>
            <person name="Takahashi H."/>
        </authorList>
    </citation>
    <scope>NUCLEOTIDE SEQUENCE</scope>
    <source>
        <strain evidence="4">Kochi</strain>
    </source>
</reference>
<dbReference type="InterPro" id="IPR050372">
    <property type="entry name" value="Neurexin-related_CASP"/>
</dbReference>
<dbReference type="Proteomes" id="UP001279410">
    <property type="component" value="Unassembled WGS sequence"/>
</dbReference>
<dbReference type="EMBL" id="BRZM01003058">
    <property type="protein sequence ID" value="GLD75546.1"/>
    <property type="molecule type" value="Genomic_DNA"/>
</dbReference>
<dbReference type="InterPro" id="IPR001791">
    <property type="entry name" value="Laminin_G"/>
</dbReference>
<evidence type="ECO:0000313" key="5">
    <source>
        <dbReference type="Proteomes" id="UP001279410"/>
    </source>
</evidence>
<sequence>MDERDRETNRRQDGGVEEGDFEPYLSVMLNKGSLEVLVFTGSHSPRRVIRRPEQGILNDGKEHSLRIERLAGRSFAVQVDEEPKREATLPNDQPISLQRIFLGGIPAEVEQTSNRVNVPFQGCIWNLMVNAILSDFSQPCVSFENAEMGNSCFSLPPPPPPLRKREPEKER</sequence>
<feature type="domain" description="Laminin G" evidence="3">
    <location>
        <begin position="1"/>
        <end position="152"/>
    </location>
</feature>
<dbReference type="PROSITE" id="PS50025">
    <property type="entry name" value="LAM_G_DOMAIN"/>
    <property type="match status" value="1"/>
</dbReference>
<organism evidence="4 5">
    <name type="scientific">Lates japonicus</name>
    <name type="common">Japanese lates</name>
    <dbReference type="NCBI Taxonomy" id="270547"/>
    <lineage>
        <taxon>Eukaryota</taxon>
        <taxon>Metazoa</taxon>
        <taxon>Chordata</taxon>
        <taxon>Craniata</taxon>
        <taxon>Vertebrata</taxon>
        <taxon>Euteleostomi</taxon>
        <taxon>Actinopterygii</taxon>
        <taxon>Neopterygii</taxon>
        <taxon>Teleostei</taxon>
        <taxon>Neoteleostei</taxon>
        <taxon>Acanthomorphata</taxon>
        <taxon>Carangaria</taxon>
        <taxon>Carangaria incertae sedis</taxon>
        <taxon>Centropomidae</taxon>
        <taxon>Lates</taxon>
    </lineage>
</organism>
<dbReference type="SMART" id="SM00282">
    <property type="entry name" value="LamG"/>
    <property type="match status" value="1"/>
</dbReference>